<dbReference type="Proteomes" id="UP000235658">
    <property type="component" value="Unassembled WGS sequence"/>
</dbReference>
<dbReference type="NCBIfam" id="NF033745">
    <property type="entry name" value="class_C_sortase"/>
    <property type="match status" value="1"/>
</dbReference>
<name>A0A2N6UHQ5_9FIRM</name>
<dbReference type="InterPro" id="IPR005754">
    <property type="entry name" value="Sortase"/>
</dbReference>
<protein>
    <submittedName>
        <fullName evidence="4">Class C sortase</fullName>
    </submittedName>
</protein>
<keyword evidence="3" id="KW-0812">Transmembrane</keyword>
<dbReference type="RefSeq" id="WP_102198370.1">
    <property type="nucleotide sequence ID" value="NZ_CAMQCN010000008.1"/>
</dbReference>
<dbReference type="InterPro" id="IPR023365">
    <property type="entry name" value="Sortase_dom-sf"/>
</dbReference>
<sequence length="293" mass="33850">MRRKTNIKKNLPFIIIFLIGFLIFSYPFISQKYYQIKANDEIVVFNKAKDEIDKKELERRMELARIYNQTLDPSKLVDPYDKKVKDAKAEYAKMLEVHEMLGHIEIPKIAVDLPIYAGTSDDVLEKGAGHLEGTSLPIGGSSTHTVITAHRGLPNALLFRNLNQMVEGDIFYIHNIKETLAYKVDKIQVVEPSNFEPILVVEKKDYATLLTCTPYMINSHRLLVRGYRIPYTQAIDDGSANTPRLKPNFFQLFLVLLPILLFTIMVYLREKRNAKKMNMEVLEIEQKLSEKEK</sequence>
<dbReference type="Pfam" id="PF04203">
    <property type="entry name" value="Sortase"/>
    <property type="match status" value="1"/>
</dbReference>
<evidence type="ECO:0000313" key="5">
    <source>
        <dbReference type="Proteomes" id="UP000235658"/>
    </source>
</evidence>
<feature type="transmembrane region" description="Helical" evidence="3">
    <location>
        <begin position="249"/>
        <end position="268"/>
    </location>
</feature>
<feature type="transmembrane region" description="Helical" evidence="3">
    <location>
        <begin position="12"/>
        <end position="29"/>
    </location>
</feature>
<evidence type="ECO:0000256" key="1">
    <source>
        <dbReference type="ARBA" id="ARBA00022801"/>
    </source>
</evidence>
<dbReference type="AlphaFoldDB" id="A0A2N6UHQ5"/>
<evidence type="ECO:0000313" key="4">
    <source>
        <dbReference type="EMBL" id="PMC81079.1"/>
    </source>
</evidence>
<organism evidence="4 5">
    <name type="scientific">Anaerococcus hydrogenalis</name>
    <dbReference type="NCBI Taxonomy" id="33029"/>
    <lineage>
        <taxon>Bacteria</taxon>
        <taxon>Bacillati</taxon>
        <taxon>Bacillota</taxon>
        <taxon>Tissierellia</taxon>
        <taxon>Tissierellales</taxon>
        <taxon>Peptoniphilaceae</taxon>
        <taxon>Anaerococcus</taxon>
    </lineage>
</organism>
<dbReference type="InterPro" id="IPR042002">
    <property type="entry name" value="Sortase_C"/>
</dbReference>
<evidence type="ECO:0000256" key="3">
    <source>
        <dbReference type="SAM" id="Phobius"/>
    </source>
</evidence>
<reference evidence="4 5" key="1">
    <citation type="submission" date="2017-09" db="EMBL/GenBank/DDBJ databases">
        <title>Bacterial strain isolated from the female urinary microbiota.</title>
        <authorList>
            <person name="Thomas-White K."/>
            <person name="Kumar N."/>
            <person name="Forster S."/>
            <person name="Putonti C."/>
            <person name="Lawley T."/>
            <person name="Wolfe A.J."/>
        </authorList>
    </citation>
    <scope>NUCLEOTIDE SEQUENCE [LARGE SCALE GENOMIC DNA]</scope>
    <source>
        <strain evidence="4 5">UMB0204</strain>
    </source>
</reference>
<dbReference type="EMBL" id="PNHP01000005">
    <property type="protein sequence ID" value="PMC81079.1"/>
    <property type="molecule type" value="Genomic_DNA"/>
</dbReference>
<feature type="active site" description="Proton donor/acceptor" evidence="2">
    <location>
        <position position="150"/>
    </location>
</feature>
<feature type="active site" description="Acyl-thioester intermediate" evidence="2">
    <location>
        <position position="212"/>
    </location>
</feature>
<gene>
    <name evidence="4" type="ORF">CJ192_07730</name>
</gene>
<dbReference type="NCBIfam" id="TIGR01076">
    <property type="entry name" value="sortase_fam"/>
    <property type="match status" value="1"/>
</dbReference>
<evidence type="ECO:0000256" key="2">
    <source>
        <dbReference type="PIRSR" id="PIRSR605754-1"/>
    </source>
</evidence>
<dbReference type="SUPFAM" id="SSF63817">
    <property type="entry name" value="Sortase"/>
    <property type="match status" value="1"/>
</dbReference>
<keyword evidence="3" id="KW-1133">Transmembrane helix</keyword>
<dbReference type="GeneID" id="84579072"/>
<accession>A0A2N6UHQ5</accession>
<comment type="caution">
    <text evidence="4">The sequence shown here is derived from an EMBL/GenBank/DDBJ whole genome shotgun (WGS) entry which is preliminary data.</text>
</comment>
<keyword evidence="1" id="KW-0378">Hydrolase</keyword>
<dbReference type="Gene3D" id="2.40.260.10">
    <property type="entry name" value="Sortase"/>
    <property type="match status" value="1"/>
</dbReference>
<dbReference type="GO" id="GO:0016787">
    <property type="term" value="F:hydrolase activity"/>
    <property type="evidence" value="ECO:0007669"/>
    <property type="project" value="UniProtKB-KW"/>
</dbReference>
<dbReference type="CDD" id="cd05827">
    <property type="entry name" value="Sortase_C"/>
    <property type="match status" value="1"/>
</dbReference>
<keyword evidence="3" id="KW-0472">Membrane</keyword>
<proteinExistence type="predicted"/>